<dbReference type="InterPro" id="IPR007627">
    <property type="entry name" value="RNA_pol_sigma70_r2"/>
</dbReference>
<gene>
    <name evidence="7" type="ORF">ASZ90_018621</name>
</gene>
<evidence type="ECO:0000259" key="6">
    <source>
        <dbReference type="Pfam" id="PF08281"/>
    </source>
</evidence>
<dbReference type="InterPro" id="IPR013249">
    <property type="entry name" value="RNA_pol_sigma70_r4_t2"/>
</dbReference>
<keyword evidence="4" id="KW-0804">Transcription</keyword>
<dbReference type="NCBIfam" id="NF007215">
    <property type="entry name" value="PRK09637.1"/>
    <property type="match status" value="1"/>
</dbReference>
<dbReference type="NCBIfam" id="TIGR02959">
    <property type="entry name" value="SigZ"/>
    <property type="match status" value="1"/>
</dbReference>
<dbReference type="InterPro" id="IPR013324">
    <property type="entry name" value="RNA_pol_sigma_r3/r4-like"/>
</dbReference>
<dbReference type="Gene3D" id="1.10.10.10">
    <property type="entry name" value="Winged helix-like DNA-binding domain superfamily/Winged helix DNA-binding domain"/>
    <property type="match status" value="1"/>
</dbReference>
<keyword evidence="2" id="KW-0805">Transcription regulation</keyword>
<dbReference type="AlphaFoldDB" id="A0A0W8E5L6"/>
<evidence type="ECO:0000256" key="2">
    <source>
        <dbReference type="ARBA" id="ARBA00023015"/>
    </source>
</evidence>
<dbReference type="CDD" id="cd06171">
    <property type="entry name" value="Sigma70_r4"/>
    <property type="match status" value="1"/>
</dbReference>
<proteinExistence type="inferred from homology"/>
<evidence type="ECO:0000256" key="3">
    <source>
        <dbReference type="ARBA" id="ARBA00023082"/>
    </source>
</evidence>
<dbReference type="SUPFAM" id="SSF88659">
    <property type="entry name" value="Sigma3 and sigma4 domains of RNA polymerase sigma factors"/>
    <property type="match status" value="1"/>
</dbReference>
<dbReference type="Pfam" id="PF04542">
    <property type="entry name" value="Sigma70_r2"/>
    <property type="match status" value="1"/>
</dbReference>
<dbReference type="EMBL" id="LNQE01001864">
    <property type="protein sequence ID" value="KUG03959.1"/>
    <property type="molecule type" value="Genomic_DNA"/>
</dbReference>
<feature type="domain" description="RNA polymerase sigma-70 region 2" evidence="5">
    <location>
        <begin position="9"/>
        <end position="73"/>
    </location>
</feature>
<comment type="caution">
    <text evidence="7">The sequence shown here is derived from an EMBL/GenBank/DDBJ whole genome shotgun (WGS) entry which is preliminary data.</text>
</comment>
<dbReference type="GO" id="GO:0016987">
    <property type="term" value="F:sigma factor activity"/>
    <property type="evidence" value="ECO:0007669"/>
    <property type="project" value="UniProtKB-KW"/>
</dbReference>
<dbReference type="InterPro" id="IPR014304">
    <property type="entry name" value="RNA_pol_sigma-Z"/>
</dbReference>
<dbReference type="Gene3D" id="1.10.1740.10">
    <property type="match status" value="1"/>
</dbReference>
<organism evidence="7">
    <name type="scientific">hydrocarbon metagenome</name>
    <dbReference type="NCBI Taxonomy" id="938273"/>
    <lineage>
        <taxon>unclassified sequences</taxon>
        <taxon>metagenomes</taxon>
        <taxon>ecological metagenomes</taxon>
    </lineage>
</organism>
<dbReference type="SUPFAM" id="SSF88946">
    <property type="entry name" value="Sigma2 domain of RNA polymerase sigma factors"/>
    <property type="match status" value="1"/>
</dbReference>
<feature type="domain" description="RNA polymerase sigma factor 70 region 4 type 2" evidence="6">
    <location>
        <begin position="103"/>
        <end position="154"/>
    </location>
</feature>
<keyword evidence="3" id="KW-0731">Sigma factor</keyword>
<reference evidence="7" key="1">
    <citation type="journal article" date="2015" name="Proc. Natl. Acad. Sci. U.S.A.">
        <title>Networks of energetic and metabolic interactions define dynamics in microbial communities.</title>
        <authorList>
            <person name="Embree M."/>
            <person name="Liu J.K."/>
            <person name="Al-Bassam M.M."/>
            <person name="Zengler K."/>
        </authorList>
    </citation>
    <scope>NUCLEOTIDE SEQUENCE</scope>
</reference>
<dbReference type="NCBIfam" id="TIGR02937">
    <property type="entry name" value="sigma70-ECF"/>
    <property type="match status" value="1"/>
</dbReference>
<protein>
    <submittedName>
        <fullName evidence="7">Rna polymerase sigma factor sigz</fullName>
    </submittedName>
</protein>
<dbReference type="InterPro" id="IPR036388">
    <property type="entry name" value="WH-like_DNA-bd_sf"/>
</dbReference>
<dbReference type="GO" id="GO:0006352">
    <property type="term" value="P:DNA-templated transcription initiation"/>
    <property type="evidence" value="ECO:0007669"/>
    <property type="project" value="InterPro"/>
</dbReference>
<sequence>MSICLNHMWEEFSGPLKSFIMKRVPSEADADDLLQEVFVKIHNNIEELKDDYKINAWVYRITRNAIADYYRRNYKSIESLEVPDDLIVEVDQDESPNTEIAACLKVMIDSLPEKYKEAILLTEYENLTQKELGERIGISLPGAKSRVQRGREKLKEMLLGCCHLEFDRMGNVIDYQHNSAECKYC</sequence>
<comment type="similarity">
    <text evidence="1">Belongs to the sigma-70 factor family. ECF subfamily.</text>
</comment>
<dbReference type="GO" id="GO:0003677">
    <property type="term" value="F:DNA binding"/>
    <property type="evidence" value="ECO:0007669"/>
    <property type="project" value="InterPro"/>
</dbReference>
<evidence type="ECO:0000256" key="1">
    <source>
        <dbReference type="ARBA" id="ARBA00010641"/>
    </source>
</evidence>
<dbReference type="InterPro" id="IPR014284">
    <property type="entry name" value="RNA_pol_sigma-70_dom"/>
</dbReference>
<accession>A0A0W8E5L6</accession>
<evidence type="ECO:0000259" key="5">
    <source>
        <dbReference type="Pfam" id="PF04542"/>
    </source>
</evidence>
<dbReference type="PANTHER" id="PTHR43133:SF62">
    <property type="entry name" value="RNA POLYMERASE SIGMA FACTOR SIGZ"/>
    <property type="match status" value="1"/>
</dbReference>
<dbReference type="InterPro" id="IPR039425">
    <property type="entry name" value="RNA_pol_sigma-70-like"/>
</dbReference>
<name>A0A0W8E5L6_9ZZZZ</name>
<dbReference type="PANTHER" id="PTHR43133">
    <property type="entry name" value="RNA POLYMERASE ECF-TYPE SIGMA FACTO"/>
    <property type="match status" value="1"/>
</dbReference>
<dbReference type="InterPro" id="IPR013325">
    <property type="entry name" value="RNA_pol_sigma_r2"/>
</dbReference>
<dbReference type="Pfam" id="PF08281">
    <property type="entry name" value="Sigma70_r4_2"/>
    <property type="match status" value="1"/>
</dbReference>
<evidence type="ECO:0000256" key="4">
    <source>
        <dbReference type="ARBA" id="ARBA00023163"/>
    </source>
</evidence>
<evidence type="ECO:0000313" key="7">
    <source>
        <dbReference type="EMBL" id="KUG03959.1"/>
    </source>
</evidence>